<feature type="transmembrane region" description="Helical" evidence="13">
    <location>
        <begin position="48"/>
        <end position="73"/>
    </location>
</feature>
<dbReference type="PANTHER" id="PTHR42721:SF3">
    <property type="entry name" value="BETA-D-XYLOSIDASE 5-RELATED"/>
    <property type="match status" value="1"/>
</dbReference>
<dbReference type="InterPro" id="IPR001764">
    <property type="entry name" value="Glyco_hydro_3_N"/>
</dbReference>
<evidence type="ECO:0000313" key="15">
    <source>
        <dbReference type="Proteomes" id="UP000515153"/>
    </source>
</evidence>
<proteinExistence type="inferred from homology"/>
<evidence type="ECO:0000313" key="16">
    <source>
        <dbReference type="RefSeq" id="XP_030985622.1"/>
    </source>
</evidence>
<feature type="region of interest" description="Disordered" evidence="12">
    <location>
        <begin position="1"/>
        <end position="39"/>
    </location>
</feature>
<dbReference type="InterPro" id="IPR036962">
    <property type="entry name" value="Glyco_hydro_3_N_sf"/>
</dbReference>
<dbReference type="SUPFAM" id="SSF52279">
    <property type="entry name" value="Beta-D-glucan exohydrolase, C-terminal domain"/>
    <property type="match status" value="1"/>
</dbReference>
<dbReference type="GO" id="GO:0009044">
    <property type="term" value="F:xylan 1,4-beta-xylosidase activity"/>
    <property type="evidence" value="ECO:0007669"/>
    <property type="project" value="UniProtKB-EC"/>
</dbReference>
<keyword evidence="5" id="KW-0378">Hydrolase</keyword>
<dbReference type="GeneID" id="41959371"/>
<reference evidence="16" key="3">
    <citation type="submission" date="2025-08" db="UniProtKB">
        <authorList>
            <consortium name="RefSeq"/>
        </authorList>
    </citation>
    <scope>IDENTIFICATION</scope>
    <source>
        <strain evidence="16">NI907</strain>
    </source>
</reference>
<name>A0A6P8BEQ0_PYRGI</name>
<dbReference type="InterPro" id="IPR044993">
    <property type="entry name" value="BXL"/>
</dbReference>
<feature type="domain" description="Fibronectin type III-like" evidence="14">
    <location>
        <begin position="759"/>
        <end position="829"/>
    </location>
</feature>
<keyword evidence="13" id="KW-1133">Transmembrane helix</keyword>
<evidence type="ECO:0000256" key="13">
    <source>
        <dbReference type="SAM" id="Phobius"/>
    </source>
</evidence>
<dbReference type="GO" id="GO:0031222">
    <property type="term" value="P:arabinan catabolic process"/>
    <property type="evidence" value="ECO:0007669"/>
    <property type="project" value="TreeGrafter"/>
</dbReference>
<keyword evidence="13" id="KW-0812">Transmembrane</keyword>
<evidence type="ECO:0000256" key="1">
    <source>
        <dbReference type="ARBA" id="ARBA00004851"/>
    </source>
</evidence>
<dbReference type="PANTHER" id="PTHR42721">
    <property type="entry name" value="SUGAR HYDROLASE-RELATED"/>
    <property type="match status" value="1"/>
</dbReference>
<keyword evidence="15" id="KW-1185">Reference proteome</keyword>
<evidence type="ECO:0000259" key="14">
    <source>
        <dbReference type="SMART" id="SM01217"/>
    </source>
</evidence>
<dbReference type="Pfam" id="PF00933">
    <property type="entry name" value="Glyco_hydro_3"/>
    <property type="match status" value="1"/>
</dbReference>
<evidence type="ECO:0000256" key="12">
    <source>
        <dbReference type="SAM" id="MobiDB-lite"/>
    </source>
</evidence>
<evidence type="ECO:0000256" key="9">
    <source>
        <dbReference type="ARBA" id="ARBA00023326"/>
    </source>
</evidence>
<evidence type="ECO:0000256" key="2">
    <source>
        <dbReference type="ARBA" id="ARBA00005336"/>
    </source>
</evidence>
<keyword evidence="8" id="KW-0326">Glycosidase</keyword>
<dbReference type="AlphaFoldDB" id="A0A6P8BEQ0"/>
<dbReference type="GO" id="GO:0046556">
    <property type="term" value="F:alpha-L-arabinofuranosidase activity"/>
    <property type="evidence" value="ECO:0007669"/>
    <property type="project" value="TreeGrafter"/>
</dbReference>
<keyword evidence="4" id="KW-0732">Signal</keyword>
<keyword evidence="13" id="KW-0472">Membrane</keyword>
<keyword evidence="3" id="KW-0858">Xylan degradation</keyword>
<reference evidence="16" key="1">
    <citation type="journal article" date="2019" name="Mol. Biol. Evol.">
        <title>Blast fungal genomes show frequent chromosomal changes, gene gains and losses, and effector gene turnover.</title>
        <authorList>
            <person name="Gomez Luciano L.B."/>
            <person name="Jason Tsai I."/>
            <person name="Chuma I."/>
            <person name="Tosa Y."/>
            <person name="Chen Y.H."/>
            <person name="Li J.Y."/>
            <person name="Li M.Y."/>
            <person name="Jade Lu M.Y."/>
            <person name="Nakayashiki H."/>
            <person name="Li W.H."/>
        </authorList>
    </citation>
    <scope>NUCLEOTIDE SEQUENCE</scope>
    <source>
        <strain evidence="16">NI907</strain>
    </source>
</reference>
<dbReference type="Proteomes" id="UP000515153">
    <property type="component" value="Unplaced"/>
</dbReference>
<comment type="similarity">
    <text evidence="2">Belongs to the glycosyl hydrolase 3 family.</text>
</comment>
<reference evidence="16" key="2">
    <citation type="submission" date="2019-10" db="EMBL/GenBank/DDBJ databases">
        <authorList>
            <consortium name="NCBI Genome Project"/>
        </authorList>
    </citation>
    <scope>NUCLEOTIDE SEQUENCE</scope>
    <source>
        <strain evidence="16">NI907</strain>
    </source>
</reference>
<dbReference type="Gene3D" id="3.20.20.300">
    <property type="entry name" value="Glycoside hydrolase, family 3, N-terminal domain"/>
    <property type="match status" value="1"/>
</dbReference>
<keyword evidence="7" id="KW-0119">Carbohydrate metabolism</keyword>
<dbReference type="InterPro" id="IPR026891">
    <property type="entry name" value="Fn3-like"/>
</dbReference>
<dbReference type="SMART" id="SM01217">
    <property type="entry name" value="Fn3_like"/>
    <property type="match status" value="1"/>
</dbReference>
<dbReference type="Pfam" id="PF14310">
    <property type="entry name" value="Fn3-like"/>
    <property type="match status" value="1"/>
</dbReference>
<dbReference type="GO" id="GO:0045493">
    <property type="term" value="P:xylan catabolic process"/>
    <property type="evidence" value="ECO:0007669"/>
    <property type="project" value="UniProtKB-UniPathway"/>
</dbReference>
<keyword evidence="6" id="KW-0325">Glycoprotein</keyword>
<dbReference type="EC" id="3.2.1.37" evidence="11"/>
<evidence type="ECO:0000256" key="6">
    <source>
        <dbReference type="ARBA" id="ARBA00023180"/>
    </source>
</evidence>
<sequence length="853" mass="92510">MKEDERLLGEYKDHGGDSKGAGAHASDAPGRRFKSEHRRSSGQALRRFAKYAIVAMAIKYFLGALLGLLPYVAHEVQGAITYPDCRNGPLSTNIVCDQTATPAERAAGLVDVMELDEKLENMVNDSPGAPRIGLPAYEWWSEALHGVANSPGVTFNRSSGGAFSSATSFSNPIVLSAAFDDELVEAVATQISTEARAFSNAGLAGLDWWTPNINPYKDPRWGRGMETPGEDALRISKYVKALLRGLEGTDPTTRKMIANCKHYAANDLERWNGVTRYNFDAPVTLQDLSEYYLPAFKQCARDSNVGSFMCAYNAMSIKGKNLSWNGTPVCASKYLMNDILREHWGWNEHSNWITSDCNAVLHMWNQHHWSATREEAAGSAYTAGTDTVCEVSNYDKTAVKGAFDRGLLDEEVVDRALKRLYEGLVRAGYFDGPDAPYRNITWADVNTPEARKLALRSAVEGMVLTKNNGLLPIKLEELQKKGKTVALIGNWVNNGAQMLGTYSGIAPFKNTPLAAANALNLKVVMAGGPVNQSTGSRDSWTRPALNAARQADVVLYFGGIDLSVEAEDRDRYSLAWPSAQAKLLSDISALGKPTVVVQLGTMLDDTALLANKNISAIIWAGYPGQDGGTAAFDIITGKTAPSGRLPVTQYPAKYASQVPMTDMEVRPSKETKGANGANGATTGNPGRTYRWYDEAVHPFGFGLHYTNFTTSVDVTSSAAISTSDLTSSCKNEKHMDKCAFPSSLDVSVTNTGKSTTSSYAALAFVRGEYGPKPYPLKTLVAYSKLHDIAPGQTKKVTLGLTLGDLARTAENGDLVLYPGKYEVLVDVPTAAKASFEIRGDELVLDRFPQPKDD</sequence>
<evidence type="ECO:0000256" key="3">
    <source>
        <dbReference type="ARBA" id="ARBA00022651"/>
    </source>
</evidence>
<dbReference type="Gene3D" id="2.60.40.10">
    <property type="entry name" value="Immunoglobulins"/>
    <property type="match status" value="1"/>
</dbReference>
<gene>
    <name evidence="16" type="ORF">PgNI_04415</name>
</gene>
<dbReference type="Gene3D" id="3.40.50.1700">
    <property type="entry name" value="Glycoside hydrolase family 3 C-terminal domain"/>
    <property type="match status" value="1"/>
</dbReference>
<evidence type="ECO:0000256" key="7">
    <source>
        <dbReference type="ARBA" id="ARBA00023277"/>
    </source>
</evidence>
<accession>A0A6P8BEQ0</accession>
<evidence type="ECO:0000256" key="8">
    <source>
        <dbReference type="ARBA" id="ARBA00023295"/>
    </source>
</evidence>
<feature type="compositionally biased region" description="Basic and acidic residues" evidence="12">
    <location>
        <begin position="1"/>
        <end position="17"/>
    </location>
</feature>
<organism evidence="15 16">
    <name type="scientific">Pyricularia grisea</name>
    <name type="common">Crabgrass-specific blast fungus</name>
    <name type="synonym">Magnaporthe grisea</name>
    <dbReference type="NCBI Taxonomy" id="148305"/>
    <lineage>
        <taxon>Eukaryota</taxon>
        <taxon>Fungi</taxon>
        <taxon>Dikarya</taxon>
        <taxon>Ascomycota</taxon>
        <taxon>Pezizomycotina</taxon>
        <taxon>Sordariomycetes</taxon>
        <taxon>Sordariomycetidae</taxon>
        <taxon>Magnaporthales</taxon>
        <taxon>Pyriculariaceae</taxon>
        <taxon>Pyricularia</taxon>
    </lineage>
</organism>
<dbReference type="RefSeq" id="XP_030985622.1">
    <property type="nucleotide sequence ID" value="XM_031124462.1"/>
</dbReference>
<dbReference type="UniPathway" id="UPA00114"/>
<evidence type="ECO:0000256" key="10">
    <source>
        <dbReference type="ARBA" id="ARBA00024574"/>
    </source>
</evidence>
<evidence type="ECO:0000256" key="5">
    <source>
        <dbReference type="ARBA" id="ARBA00022801"/>
    </source>
</evidence>
<keyword evidence="9" id="KW-0624">Polysaccharide degradation</keyword>
<dbReference type="Pfam" id="PF01915">
    <property type="entry name" value="Glyco_hydro_3_C"/>
    <property type="match status" value="1"/>
</dbReference>
<evidence type="ECO:0000256" key="11">
    <source>
        <dbReference type="ARBA" id="ARBA00026107"/>
    </source>
</evidence>
<dbReference type="SUPFAM" id="SSF51445">
    <property type="entry name" value="(Trans)glycosidases"/>
    <property type="match status" value="1"/>
</dbReference>
<dbReference type="KEGG" id="pgri:PgNI_04415"/>
<protein>
    <recommendedName>
        <fullName evidence="11">xylan 1,4-beta-xylosidase</fullName>
        <ecNumber evidence="11">3.2.1.37</ecNumber>
    </recommendedName>
</protein>
<evidence type="ECO:0000256" key="4">
    <source>
        <dbReference type="ARBA" id="ARBA00022729"/>
    </source>
</evidence>
<comment type="pathway">
    <text evidence="1">Glycan degradation; xylan degradation.</text>
</comment>
<dbReference type="InterPro" id="IPR017853">
    <property type="entry name" value="GH"/>
</dbReference>
<comment type="catalytic activity">
    <reaction evidence="10">
        <text>Hydrolysis of (1-&gt;4)-beta-D-xylans, to remove successive D-xylose residues from the non-reducing termini.</text>
        <dbReference type="EC" id="3.2.1.37"/>
    </reaction>
</comment>
<dbReference type="InterPro" id="IPR036881">
    <property type="entry name" value="Glyco_hydro_3_C_sf"/>
</dbReference>
<dbReference type="InterPro" id="IPR002772">
    <property type="entry name" value="Glyco_hydro_3_C"/>
</dbReference>
<dbReference type="InterPro" id="IPR013783">
    <property type="entry name" value="Ig-like_fold"/>
</dbReference>